<feature type="transmembrane region" description="Helical" evidence="12">
    <location>
        <begin position="182"/>
        <end position="203"/>
    </location>
</feature>
<feature type="transmembrane region" description="Helical" evidence="12">
    <location>
        <begin position="25"/>
        <end position="45"/>
    </location>
</feature>
<keyword evidence="14" id="KW-1185">Reference proteome</keyword>
<keyword evidence="10 12" id="KW-0472">Membrane</keyword>
<evidence type="ECO:0000256" key="4">
    <source>
        <dbReference type="ARBA" id="ARBA00022475"/>
    </source>
</evidence>
<dbReference type="GO" id="GO:0005921">
    <property type="term" value="C:gap junction"/>
    <property type="evidence" value="ECO:0007669"/>
    <property type="project" value="UniProtKB-SubCell"/>
</dbReference>
<keyword evidence="11 12" id="KW-0407">Ion channel</keyword>
<dbReference type="PANTHER" id="PTHR11893:SF41">
    <property type="entry name" value="INNEXIN INX2"/>
    <property type="match status" value="1"/>
</dbReference>
<reference evidence="13 14" key="1">
    <citation type="journal article" date="2024" name="BMC Genomics">
        <title>Genome assembly of redclaw crayfish (Cherax quadricarinatus) provides insights into its immune adaptation and hypoxia tolerance.</title>
        <authorList>
            <person name="Liu Z."/>
            <person name="Zheng J."/>
            <person name="Li H."/>
            <person name="Fang K."/>
            <person name="Wang S."/>
            <person name="He J."/>
            <person name="Zhou D."/>
            <person name="Weng S."/>
            <person name="Chi M."/>
            <person name="Gu Z."/>
            <person name="He J."/>
            <person name="Li F."/>
            <person name="Wang M."/>
        </authorList>
    </citation>
    <scope>NUCLEOTIDE SEQUENCE [LARGE SCALE GENOMIC DNA]</scope>
    <source>
        <strain evidence="13">ZL_2023a</strain>
    </source>
</reference>
<dbReference type="AlphaFoldDB" id="A0AAW0X3M7"/>
<keyword evidence="7" id="KW-0965">Cell junction</keyword>
<evidence type="ECO:0000313" key="13">
    <source>
        <dbReference type="EMBL" id="KAK8739183.1"/>
    </source>
</evidence>
<feature type="transmembrane region" description="Helical" evidence="12">
    <location>
        <begin position="275"/>
        <end position="301"/>
    </location>
</feature>
<dbReference type="EMBL" id="JARKIK010000037">
    <property type="protein sequence ID" value="KAK8739183.1"/>
    <property type="molecule type" value="Genomic_DNA"/>
</dbReference>
<keyword evidence="4" id="KW-1003">Cell membrane</keyword>
<evidence type="ECO:0000256" key="5">
    <source>
        <dbReference type="ARBA" id="ARBA00022692"/>
    </source>
</evidence>
<evidence type="ECO:0000256" key="6">
    <source>
        <dbReference type="ARBA" id="ARBA00022868"/>
    </source>
</evidence>
<dbReference type="Pfam" id="PF00876">
    <property type="entry name" value="Innexin"/>
    <property type="match status" value="1"/>
</dbReference>
<evidence type="ECO:0000256" key="7">
    <source>
        <dbReference type="ARBA" id="ARBA00022949"/>
    </source>
</evidence>
<dbReference type="GO" id="GO:0034220">
    <property type="term" value="P:monoatomic ion transmembrane transport"/>
    <property type="evidence" value="ECO:0007669"/>
    <property type="project" value="UniProtKB-KW"/>
</dbReference>
<comment type="similarity">
    <text evidence="12">Belongs to the pannexin family.</text>
</comment>
<comment type="subcellular location">
    <subcellularLocation>
        <location evidence="1">Cell junction</location>
        <location evidence="1">Gap junction</location>
    </subcellularLocation>
    <subcellularLocation>
        <location evidence="2 12">Cell membrane</location>
        <topology evidence="2 12">Multi-pass membrane protein</topology>
    </subcellularLocation>
</comment>
<keyword evidence="5 12" id="KW-0812">Transmembrane</keyword>
<dbReference type="PANTHER" id="PTHR11893">
    <property type="entry name" value="INNEXIN"/>
    <property type="match status" value="1"/>
</dbReference>
<keyword evidence="3 12" id="KW-0813">Transport</keyword>
<gene>
    <name evidence="12" type="primary">inx</name>
    <name evidence="13" type="ORF">OTU49_003517</name>
</gene>
<evidence type="ECO:0000313" key="14">
    <source>
        <dbReference type="Proteomes" id="UP001445076"/>
    </source>
</evidence>
<dbReference type="GO" id="GO:0005243">
    <property type="term" value="F:gap junction channel activity"/>
    <property type="evidence" value="ECO:0007669"/>
    <property type="project" value="TreeGrafter"/>
</dbReference>
<name>A0AAW0X3M7_CHEQU</name>
<dbReference type="GO" id="GO:0005886">
    <property type="term" value="C:plasma membrane"/>
    <property type="evidence" value="ECO:0007669"/>
    <property type="project" value="UniProtKB-SubCell"/>
</dbReference>
<sequence length="360" mass="40506">MFDVFGDLKKQITTSGATKPRVSSLALFTAKLCMLLTLMACVLVTAKNYIGDNINCITGHEKQEHKAIETYCFIASTFTLVDLNAVVSAHPGVGPAVPKTDEEGVKSEADLRRHAYYQWVPMVLVLQAVVYYFPLWLWDKIDKGFFQAALCNLDKVHIGDVTKNIESSARYFASSLTTHRGYGISFLLCECLVFGVSVGNLFFTNTFLGGEFFKFGASAIKYLGHDAADINNPLNEIFPKVAKCTWHKFGSSGTIQTEDCMCVLPLNIVNEKTYIVLWLVYIITAAITGIVLAFHLLLFLLPSVRNTLLVHLAHKQKTKMNLQNVLLKCNYGDWFLIYHFKKNMAYFGDWVARVREEVHK</sequence>
<evidence type="ECO:0000256" key="2">
    <source>
        <dbReference type="ARBA" id="ARBA00004651"/>
    </source>
</evidence>
<protein>
    <recommendedName>
        <fullName evidence="12">Innexin</fullName>
    </recommendedName>
</protein>
<dbReference type="GO" id="GO:0007602">
    <property type="term" value="P:phototransduction"/>
    <property type="evidence" value="ECO:0007669"/>
    <property type="project" value="TreeGrafter"/>
</dbReference>
<feature type="transmembrane region" description="Helical" evidence="12">
    <location>
        <begin position="116"/>
        <end position="138"/>
    </location>
</feature>
<dbReference type="PRINTS" id="PR01262">
    <property type="entry name" value="INNEXIN"/>
</dbReference>
<keyword evidence="8 12" id="KW-1133">Transmembrane helix</keyword>
<keyword evidence="9 12" id="KW-0406">Ion transport</keyword>
<evidence type="ECO:0000256" key="12">
    <source>
        <dbReference type="RuleBase" id="RU010713"/>
    </source>
</evidence>
<dbReference type="InterPro" id="IPR000990">
    <property type="entry name" value="Innexin"/>
</dbReference>
<evidence type="ECO:0000256" key="10">
    <source>
        <dbReference type="ARBA" id="ARBA00023136"/>
    </source>
</evidence>
<dbReference type="PROSITE" id="PS51013">
    <property type="entry name" value="PANNEXIN"/>
    <property type="match status" value="1"/>
</dbReference>
<proteinExistence type="inferred from homology"/>
<comment type="caution">
    <text evidence="13">The sequence shown here is derived from an EMBL/GenBank/DDBJ whole genome shotgun (WGS) entry which is preliminary data.</text>
</comment>
<accession>A0AAW0X3M7</accession>
<comment type="function">
    <text evidence="12">Structural component of the gap junctions.</text>
</comment>
<evidence type="ECO:0000256" key="9">
    <source>
        <dbReference type="ARBA" id="ARBA00023065"/>
    </source>
</evidence>
<organism evidence="13 14">
    <name type="scientific">Cherax quadricarinatus</name>
    <name type="common">Australian red claw crayfish</name>
    <dbReference type="NCBI Taxonomy" id="27406"/>
    <lineage>
        <taxon>Eukaryota</taxon>
        <taxon>Metazoa</taxon>
        <taxon>Ecdysozoa</taxon>
        <taxon>Arthropoda</taxon>
        <taxon>Crustacea</taxon>
        <taxon>Multicrustacea</taxon>
        <taxon>Malacostraca</taxon>
        <taxon>Eumalacostraca</taxon>
        <taxon>Eucarida</taxon>
        <taxon>Decapoda</taxon>
        <taxon>Pleocyemata</taxon>
        <taxon>Astacidea</taxon>
        <taxon>Parastacoidea</taxon>
        <taxon>Parastacidae</taxon>
        <taxon>Cherax</taxon>
    </lineage>
</organism>
<dbReference type="Proteomes" id="UP001445076">
    <property type="component" value="Unassembled WGS sequence"/>
</dbReference>
<keyword evidence="6" id="KW-0303">Gap junction</keyword>
<evidence type="ECO:0000256" key="3">
    <source>
        <dbReference type="ARBA" id="ARBA00022448"/>
    </source>
</evidence>
<evidence type="ECO:0000256" key="8">
    <source>
        <dbReference type="ARBA" id="ARBA00022989"/>
    </source>
</evidence>
<evidence type="ECO:0000256" key="1">
    <source>
        <dbReference type="ARBA" id="ARBA00004610"/>
    </source>
</evidence>
<evidence type="ECO:0000256" key="11">
    <source>
        <dbReference type="ARBA" id="ARBA00023303"/>
    </source>
</evidence>